<organism evidence="1 2">
    <name type="scientific">Mytilus coruscus</name>
    <name type="common">Sea mussel</name>
    <dbReference type="NCBI Taxonomy" id="42192"/>
    <lineage>
        <taxon>Eukaryota</taxon>
        <taxon>Metazoa</taxon>
        <taxon>Spiralia</taxon>
        <taxon>Lophotrochozoa</taxon>
        <taxon>Mollusca</taxon>
        <taxon>Bivalvia</taxon>
        <taxon>Autobranchia</taxon>
        <taxon>Pteriomorphia</taxon>
        <taxon>Mytilida</taxon>
        <taxon>Mytiloidea</taxon>
        <taxon>Mytilidae</taxon>
        <taxon>Mytilinae</taxon>
        <taxon>Mytilus</taxon>
    </lineage>
</organism>
<name>A0A6J7ZU30_MYTCO</name>
<dbReference type="EMBL" id="CACVKT020000048">
    <property type="protein sequence ID" value="CAC5355433.1"/>
    <property type="molecule type" value="Genomic_DNA"/>
</dbReference>
<accession>A0A6J7ZU30</accession>
<keyword evidence="2" id="KW-1185">Reference proteome</keyword>
<dbReference type="AlphaFoldDB" id="A0A6J7ZU30"/>
<evidence type="ECO:0000313" key="2">
    <source>
        <dbReference type="Proteomes" id="UP000507470"/>
    </source>
</evidence>
<reference evidence="1 2" key="1">
    <citation type="submission" date="2020-06" db="EMBL/GenBank/DDBJ databases">
        <authorList>
            <person name="Li R."/>
            <person name="Bekaert M."/>
        </authorList>
    </citation>
    <scope>NUCLEOTIDE SEQUENCE [LARGE SCALE GENOMIC DNA]</scope>
    <source>
        <strain evidence="2">wild</strain>
    </source>
</reference>
<gene>
    <name evidence="1" type="ORF">MCOR_153</name>
</gene>
<evidence type="ECO:0000313" key="1">
    <source>
        <dbReference type="EMBL" id="CAC5355433.1"/>
    </source>
</evidence>
<protein>
    <submittedName>
        <fullName evidence="1">Uncharacterized protein</fullName>
    </submittedName>
</protein>
<dbReference type="Proteomes" id="UP000507470">
    <property type="component" value="Unassembled WGS sequence"/>
</dbReference>
<sequence>MKLYNKITEIISNVLGTSNEAIVASSADGLHVLDSDTDVIKFAHTFKVFDSIREPFNMDYAHFQLIRLPDEGHPGYSNLRIISLDMRFLGDKVNKYTYKDLKDGIVYLKNNVKELVNMKVLGHGSDTSIDYKSHGPAYTHAFGAQTSELVFKPDTTELPVLPKPEALELCIDNSQKHSLCTHLFQHVQTRLGLNKAEEKNDIKTDHSFIYVMDLTEFHLPTILKACGTSLPLVNLHQNEANYDNKIGNIIDNFRNESQAIIVGSTAEGLGTAIDRQYKHLSSSDTDIILISSDFKVYEHINEKDIVKPYPILNHVLRLPDKTCPGRQIANRGFQWTNRKRSYNWPTEELFDDIIKSGYFLAGVGSKESEESEIQWRVSFNSAEQIINKDLIDQDPYKTIEEFEQLKEEGHVVGGYNTFILVWERCWFDVTFMPAEPTVLPKPAALELCIDNSQKKISFHPFLYGLLLEFLWHVKNDSKNREKEKVLEKMKNCVSRISGAEQSRGLNFITYCCSIQTDHCSASRYLIQSFKLNPVKQNVAYLYMQYIINLLRKCSSNRDLVYSF</sequence>
<proteinExistence type="predicted"/>